<gene>
    <name evidence="1" type="primary">lpxD_23</name>
    <name evidence="1" type="ORF">SDC9_69931</name>
</gene>
<keyword evidence="1" id="KW-0808">Transferase</keyword>
<dbReference type="GO" id="GO:0016746">
    <property type="term" value="F:acyltransferase activity"/>
    <property type="evidence" value="ECO:0007669"/>
    <property type="project" value="UniProtKB-KW"/>
</dbReference>
<dbReference type="AlphaFoldDB" id="A0A644Y686"/>
<accession>A0A644Y686</accession>
<name>A0A644Y686_9ZZZZ</name>
<dbReference type="EMBL" id="VSSQ01004037">
    <property type="protein sequence ID" value="MPM23458.1"/>
    <property type="molecule type" value="Genomic_DNA"/>
</dbReference>
<evidence type="ECO:0000313" key="1">
    <source>
        <dbReference type="EMBL" id="MPM23458.1"/>
    </source>
</evidence>
<proteinExistence type="predicted"/>
<dbReference type="Gene3D" id="2.160.10.10">
    <property type="entry name" value="Hexapeptide repeat proteins"/>
    <property type="match status" value="1"/>
</dbReference>
<dbReference type="PANTHER" id="PTHR43300:SF7">
    <property type="entry name" value="UDP-N-ACETYLBACILLOSAMINE N-ACETYLTRANSFERASE"/>
    <property type="match status" value="1"/>
</dbReference>
<dbReference type="SUPFAM" id="SSF51161">
    <property type="entry name" value="Trimeric LpxA-like enzymes"/>
    <property type="match status" value="1"/>
</dbReference>
<dbReference type="PANTHER" id="PTHR43300">
    <property type="entry name" value="ACETYLTRANSFERASE"/>
    <property type="match status" value="1"/>
</dbReference>
<protein>
    <submittedName>
        <fullName evidence="1">UDP-3-O-(3-hydroxymyristoyl)glucosamine N-acyltransferase</fullName>
        <ecNumber evidence="1">2.3.1.-</ecNumber>
    </submittedName>
</protein>
<comment type="caution">
    <text evidence="1">The sequence shown here is derived from an EMBL/GenBank/DDBJ whole genome shotgun (WGS) entry which is preliminary data.</text>
</comment>
<dbReference type="InterPro" id="IPR011004">
    <property type="entry name" value="Trimer_LpxA-like_sf"/>
</dbReference>
<reference evidence="1" key="1">
    <citation type="submission" date="2019-08" db="EMBL/GenBank/DDBJ databases">
        <authorList>
            <person name="Kucharzyk K."/>
            <person name="Murdoch R.W."/>
            <person name="Higgins S."/>
            <person name="Loffler F."/>
        </authorList>
    </citation>
    <scope>NUCLEOTIDE SEQUENCE</scope>
</reference>
<organism evidence="1">
    <name type="scientific">bioreactor metagenome</name>
    <dbReference type="NCBI Taxonomy" id="1076179"/>
    <lineage>
        <taxon>unclassified sequences</taxon>
        <taxon>metagenomes</taxon>
        <taxon>ecological metagenomes</taxon>
    </lineage>
</organism>
<dbReference type="InterPro" id="IPR050179">
    <property type="entry name" value="Trans_hexapeptide_repeat"/>
</dbReference>
<keyword evidence="1" id="KW-0012">Acyltransferase</keyword>
<dbReference type="EC" id="2.3.1.-" evidence="1"/>
<sequence>MKVVLYGIGPTALTFFHEAINNGDWEIAAFCCAGKDIETAEYCNHPLVPFEDVERLYPPETYSMMALFGHKRMRDRADAFCAAKAKGYRLANYISARANVEDGVAMGEGNVVCAFSHIGFEYQMGDGNIVRQNVYIGHQGSMGSHNIISPGVTIGGKCTLHDLSFIGLNATVLTYADIGTECLIGAGSVVNKSAEPYSVTFGSPAKAARFHKETGVMF</sequence>